<feature type="domain" description="Response regulatory" evidence="9">
    <location>
        <begin position="1118"/>
        <end position="1230"/>
    </location>
</feature>
<comment type="caution">
    <text evidence="10">The sequence shown here is derived from an EMBL/GenBank/DDBJ whole genome shotgun (WGS) entry which is preliminary data.</text>
</comment>
<keyword evidence="11" id="KW-1185">Reference proteome</keyword>
<dbReference type="Gene3D" id="1.10.287.130">
    <property type="match status" value="1"/>
</dbReference>
<dbReference type="SMART" id="SM00448">
    <property type="entry name" value="REC"/>
    <property type="match status" value="2"/>
</dbReference>
<evidence type="ECO:0000256" key="1">
    <source>
        <dbReference type="ARBA" id="ARBA00000085"/>
    </source>
</evidence>
<dbReference type="CDD" id="cd17546">
    <property type="entry name" value="REC_hyHK_CKI1_RcsC-like"/>
    <property type="match status" value="1"/>
</dbReference>
<dbReference type="Pfam" id="PF00072">
    <property type="entry name" value="Response_reg"/>
    <property type="match status" value="2"/>
</dbReference>
<dbReference type="SMART" id="SM00387">
    <property type="entry name" value="HATPase_c"/>
    <property type="match status" value="1"/>
</dbReference>
<dbReference type="CDD" id="cd00146">
    <property type="entry name" value="PKD"/>
    <property type="match status" value="1"/>
</dbReference>
<dbReference type="InterPro" id="IPR036890">
    <property type="entry name" value="HATPase_C_sf"/>
</dbReference>
<dbReference type="SUPFAM" id="SSF52172">
    <property type="entry name" value="CheY-like"/>
    <property type="match status" value="2"/>
</dbReference>
<dbReference type="InterPro" id="IPR004358">
    <property type="entry name" value="Sig_transdc_His_kin-like_C"/>
</dbReference>
<gene>
    <name evidence="10" type="ORF">IEE83_17425</name>
</gene>
<dbReference type="InterPro" id="IPR003661">
    <property type="entry name" value="HisK_dim/P_dom"/>
</dbReference>
<dbReference type="CDD" id="cd16922">
    <property type="entry name" value="HATPase_EvgS-ArcB-TorS-like"/>
    <property type="match status" value="1"/>
</dbReference>
<keyword evidence="3 5" id="KW-0597">Phosphoprotein</keyword>
<name>A0ABR9WH44_9BACT</name>
<dbReference type="SUPFAM" id="SSF47384">
    <property type="entry name" value="Homodimeric domain of signal transducing histidine kinase"/>
    <property type="match status" value="1"/>
</dbReference>
<dbReference type="SMART" id="SM00388">
    <property type="entry name" value="HisKA"/>
    <property type="match status" value="1"/>
</dbReference>
<comment type="caution">
    <text evidence="5">Lacks conserved residue(s) required for the propagation of feature annotation.</text>
</comment>
<dbReference type="Gene3D" id="2.60.40.10">
    <property type="entry name" value="Immunoglobulins"/>
    <property type="match status" value="1"/>
</dbReference>
<protein>
    <recommendedName>
        <fullName evidence="2">histidine kinase</fullName>
        <ecNumber evidence="2">2.7.13.3</ecNumber>
    </recommendedName>
</protein>
<dbReference type="SUPFAM" id="SSF55874">
    <property type="entry name" value="ATPase domain of HSP90 chaperone/DNA topoisomerase II/histidine kinase"/>
    <property type="match status" value="1"/>
</dbReference>
<evidence type="ECO:0000313" key="11">
    <source>
        <dbReference type="Proteomes" id="UP000634134"/>
    </source>
</evidence>
<keyword evidence="7" id="KW-0812">Transmembrane</keyword>
<comment type="catalytic activity">
    <reaction evidence="1">
        <text>ATP + protein L-histidine = ADP + protein N-phospho-L-histidine.</text>
        <dbReference type="EC" id="2.7.13.3"/>
    </reaction>
</comment>
<dbReference type="InterPro" id="IPR036097">
    <property type="entry name" value="HisK_dim/P_sf"/>
</dbReference>
<feature type="transmembrane region" description="Helical" evidence="7">
    <location>
        <begin position="792"/>
        <end position="812"/>
    </location>
</feature>
<evidence type="ECO:0000259" key="9">
    <source>
        <dbReference type="PROSITE" id="PS50110"/>
    </source>
</evidence>
<dbReference type="PRINTS" id="PR00344">
    <property type="entry name" value="BCTRLSENSOR"/>
</dbReference>
<dbReference type="InterPro" id="IPR003594">
    <property type="entry name" value="HATPase_dom"/>
</dbReference>
<evidence type="ECO:0000256" key="4">
    <source>
        <dbReference type="ARBA" id="ARBA00023012"/>
    </source>
</evidence>
<keyword evidence="6" id="KW-0175">Coiled coil</keyword>
<feature type="domain" description="Response regulatory" evidence="9">
    <location>
        <begin position="1262"/>
        <end position="1377"/>
    </location>
</feature>
<dbReference type="InterPro" id="IPR011123">
    <property type="entry name" value="Y_Y_Y"/>
</dbReference>
<dbReference type="InterPro" id="IPR005467">
    <property type="entry name" value="His_kinase_dom"/>
</dbReference>
<dbReference type="Gene3D" id="2.130.10.10">
    <property type="entry name" value="YVTN repeat-like/Quinoprotein amine dehydrogenase"/>
    <property type="match status" value="2"/>
</dbReference>
<dbReference type="PANTHER" id="PTHR45339:SF1">
    <property type="entry name" value="HYBRID SIGNAL TRANSDUCTION HISTIDINE KINASE J"/>
    <property type="match status" value="1"/>
</dbReference>
<dbReference type="InterPro" id="IPR011006">
    <property type="entry name" value="CheY-like_superfamily"/>
</dbReference>
<feature type="coiled-coil region" evidence="6">
    <location>
        <begin position="825"/>
        <end position="869"/>
    </location>
</feature>
<feature type="modified residue" description="4-aspartylphosphate" evidence="5">
    <location>
        <position position="1311"/>
    </location>
</feature>
<dbReference type="CDD" id="cd00156">
    <property type="entry name" value="REC"/>
    <property type="match status" value="1"/>
</dbReference>
<evidence type="ECO:0000313" key="10">
    <source>
        <dbReference type="EMBL" id="MBE9463671.1"/>
    </source>
</evidence>
<dbReference type="Gene3D" id="3.40.50.2300">
    <property type="match status" value="2"/>
</dbReference>
<dbReference type="InterPro" id="IPR011110">
    <property type="entry name" value="Reg_prop"/>
</dbReference>
<evidence type="ECO:0000259" key="8">
    <source>
        <dbReference type="PROSITE" id="PS50109"/>
    </source>
</evidence>
<keyword evidence="7" id="KW-0472">Membrane</keyword>
<dbReference type="RefSeq" id="WP_194121790.1">
    <property type="nucleotide sequence ID" value="NZ_JACYGY010000001.1"/>
</dbReference>
<sequence length="1385" mass="155036">MTAQTLFLVSIHILVQAQNLRFNHLTTNEGLSQSHVTAILKDKQGFMWFGTEDGLNKYDGYIFTHYKHQPDDKNSITDSYIQDLLEDKKGNLYVATSSGLDRFDRNKNSFRHLFTQDVNDIFQDSENRIWLGTQNGLFLFDQKGNRFRFFQHAGQNRSSESRNPILRIEEEMDGSLWLGTEKGLYQVVLKNQKYTSRHVAMACKNCLPAAPVRALCKDGNGRLWIGTRGAGLYMYKHDQQAFQNFQHQPSQENSIAHNDILTIMEAKDHNLWIGTENGGISMYNVVTGQFHRYQQRPNEPATLGNNSVYSIYQDDAENFWIGTYAAGVDFLPRFGEKFRSYRTIPANPASLTNNVVLSICGDSLGRRVWLGTDGGGLNVFDSQSNTFSNYRHDPKNPKSISNDHVISIIRISKDVLALGFHDGGFDFFNTKTAAAQHHLPDPGDPNSLSFADVNNLYKDRQDNIWIGTWGGGLNSYNLKTERFTRYRTNPRDSSSISSDIVTTVFQDQEGNIWVGTYNGLNRLDVVRQRFKRYGRKAGNSVSISHNKVQCIVQTDPGGLWIGTVGGGLNYFDTVTQTFKAYTEKDGLASNVVFAMLQDHHNNLWLSTNKGISRLDLQKRTFRNFGVKDGLQGNEFRDNSCFVSSAGQMFFGGVNGFSSFNPDSISYNRFAAPLFLTGLQIFNKTVTAGDRSAVLIKDISQTNELVLSYKQSVFTLEFAALNYTIPEKNQYAYQLEGFDPAWNYVGTRRTATYTNLDAGTYTFRVKASNNDGMWNPVGRSLKITITPPFWLTWWFRLIALSTGTGVLILIYLVRTHASRRHKKLLIKEVKQRTMQLEVAIEEERKAKRAVEKAIEQEKKAKQQAELASRAKSAFLAVMSHEIRTPMNGVIGMASLLAETELDPEQRSYTESIQSSGSSLLTVINDILDFSKIESGHMQLEEAPFNLRSCIEAVMDVFSAKTVESKLELLYTIERGVPEQLIGDSLRLSQILTNLIGNAVKFTNMGEVVLSVQLHEGIEVDQKIRLYFSIKDTGIGISQDKIGRLFKAFSQVDSSTSRQYGGTGLGLAISQKLVGLMGGTIQVSSSEGKGSTFEFSLLFKMQLPFHAGISVDHKDFSTAMVLIAEGNASSRRILADQLNDWGMVVLQAANGQQALHLLAENKAVQLVITGMNMVPVDGIGLAMRTNQNYPGLPVILLSAGSELPKEQKALFSALLKKPFRQKLLFNTVQQQLKNKDVGYAAGTTAPEVFNKLLYAGFSSKYPLNILVAEDNKVNQIVILNVLSKLGYKPTLVFDGAQAVQSASQNAFDLILMDVQMPHMDGLEATKIIKAGNLGRPYIIAMTANAMPEDKNQCFDAGMDEYVSKPLKLEELMQILEKFSRLIRERKQ</sequence>
<feature type="domain" description="Histidine kinase" evidence="8">
    <location>
        <begin position="876"/>
        <end position="1099"/>
    </location>
</feature>
<dbReference type="InterPro" id="IPR013783">
    <property type="entry name" value="Ig-like_fold"/>
</dbReference>
<proteinExistence type="predicted"/>
<dbReference type="PROSITE" id="PS50109">
    <property type="entry name" value="HIS_KIN"/>
    <property type="match status" value="1"/>
</dbReference>
<dbReference type="EC" id="2.7.13.3" evidence="2"/>
<evidence type="ECO:0000256" key="3">
    <source>
        <dbReference type="ARBA" id="ARBA00022553"/>
    </source>
</evidence>
<dbReference type="Gene3D" id="3.30.565.10">
    <property type="entry name" value="Histidine kinase-like ATPase, C-terminal domain"/>
    <property type="match status" value="1"/>
</dbReference>
<dbReference type="PANTHER" id="PTHR45339">
    <property type="entry name" value="HYBRID SIGNAL TRANSDUCTION HISTIDINE KINASE J"/>
    <property type="match status" value="1"/>
</dbReference>
<dbReference type="SUPFAM" id="SSF63829">
    <property type="entry name" value="Calcium-dependent phosphotriesterase"/>
    <property type="match status" value="3"/>
</dbReference>
<evidence type="ECO:0000256" key="7">
    <source>
        <dbReference type="SAM" id="Phobius"/>
    </source>
</evidence>
<dbReference type="Pfam" id="PF00512">
    <property type="entry name" value="HisKA"/>
    <property type="match status" value="1"/>
</dbReference>
<evidence type="ECO:0000256" key="6">
    <source>
        <dbReference type="SAM" id="Coils"/>
    </source>
</evidence>
<dbReference type="Proteomes" id="UP000634134">
    <property type="component" value="Unassembled WGS sequence"/>
</dbReference>
<dbReference type="PROSITE" id="PS50110">
    <property type="entry name" value="RESPONSE_REGULATORY"/>
    <property type="match status" value="2"/>
</dbReference>
<accession>A0ABR9WH44</accession>
<dbReference type="Pfam" id="PF07495">
    <property type="entry name" value="Y_Y_Y"/>
    <property type="match status" value="1"/>
</dbReference>
<evidence type="ECO:0000256" key="5">
    <source>
        <dbReference type="PROSITE-ProRule" id="PRU00169"/>
    </source>
</evidence>
<organism evidence="10 11">
    <name type="scientific">Dyadobacter subterraneus</name>
    <dbReference type="NCBI Taxonomy" id="2773304"/>
    <lineage>
        <taxon>Bacteria</taxon>
        <taxon>Pseudomonadati</taxon>
        <taxon>Bacteroidota</taxon>
        <taxon>Cytophagia</taxon>
        <taxon>Cytophagales</taxon>
        <taxon>Spirosomataceae</taxon>
        <taxon>Dyadobacter</taxon>
    </lineage>
</organism>
<reference evidence="11" key="1">
    <citation type="submission" date="2023-07" db="EMBL/GenBank/DDBJ databases">
        <title>Dyadobacter sp. nov 'subterranea' isolated from contaminted grondwater.</title>
        <authorList>
            <person name="Szabo I."/>
            <person name="Al-Omari J."/>
            <person name="Szerdahelyi S.G."/>
            <person name="Rado J."/>
        </authorList>
    </citation>
    <scope>NUCLEOTIDE SEQUENCE [LARGE SCALE GENOMIC DNA]</scope>
    <source>
        <strain evidence="11">UP-52</strain>
    </source>
</reference>
<keyword evidence="4" id="KW-0902">Two-component regulatory system</keyword>
<dbReference type="Pfam" id="PF07494">
    <property type="entry name" value="Reg_prop"/>
    <property type="match status" value="10"/>
</dbReference>
<dbReference type="CDD" id="cd00082">
    <property type="entry name" value="HisKA"/>
    <property type="match status" value="1"/>
</dbReference>
<dbReference type="InterPro" id="IPR001789">
    <property type="entry name" value="Sig_transdc_resp-reg_receiver"/>
</dbReference>
<dbReference type="Pfam" id="PF02518">
    <property type="entry name" value="HATPase_c"/>
    <property type="match status" value="1"/>
</dbReference>
<keyword evidence="7" id="KW-1133">Transmembrane helix</keyword>
<dbReference type="EMBL" id="JACYGY010000001">
    <property type="protein sequence ID" value="MBE9463671.1"/>
    <property type="molecule type" value="Genomic_DNA"/>
</dbReference>
<evidence type="ECO:0000256" key="2">
    <source>
        <dbReference type="ARBA" id="ARBA00012438"/>
    </source>
</evidence>
<dbReference type="InterPro" id="IPR015943">
    <property type="entry name" value="WD40/YVTN_repeat-like_dom_sf"/>
</dbReference>